<dbReference type="PANTHER" id="PTHR33573">
    <property type="entry name" value="CASP-LIKE PROTEIN 4A4"/>
    <property type="match status" value="1"/>
</dbReference>
<feature type="region of interest" description="Disordered" evidence="9">
    <location>
        <begin position="189"/>
        <end position="246"/>
    </location>
</feature>
<evidence type="ECO:0000256" key="1">
    <source>
        <dbReference type="ARBA" id="ARBA00004651"/>
    </source>
</evidence>
<evidence type="ECO:0000256" key="7">
    <source>
        <dbReference type="ARBA" id="ARBA00023136"/>
    </source>
</evidence>
<dbReference type="GO" id="GO:0005886">
    <property type="term" value="C:plasma membrane"/>
    <property type="evidence" value="ECO:0007669"/>
    <property type="project" value="UniProtKB-SubCell"/>
</dbReference>
<sequence>MELAGAECGTRALSLAFAAMAALLVGLDRETETVVFIRRTATARDLTALWVMTVTASVAAGYHFLQLCRSMASAGLGRSSSLQSKLAAWLQFLLDQIATKGAAYATFLTTMAGLQGSLVGVFGVHKLQWMKLCNIYGRFCREIGGGVICALVATFTMAIVAAISAHRLFKLYPRGSLHSKLKRSISSGISSATSYSNSPGGQLRHGDEEGGEVGGHGEEPLRRRRELPLDRPRLPRRRRRQQSRFRLRGGRLGRDAVLVRFFPSLPEAFSAAPIGVAAAGPASAN</sequence>
<comment type="similarity">
    <text evidence="2 8">Belongs to the Casparian strip membrane proteins (CASP) family.</text>
</comment>
<comment type="subunit">
    <text evidence="3 8">Homodimer and heterodimers.</text>
</comment>
<feature type="transmembrane region" description="Helical" evidence="8">
    <location>
        <begin position="12"/>
        <end position="27"/>
    </location>
</feature>
<name>A0A8J5GYU3_ZINOF</name>
<reference evidence="11 12" key="1">
    <citation type="submission" date="2020-08" db="EMBL/GenBank/DDBJ databases">
        <title>Plant Genome Project.</title>
        <authorList>
            <person name="Zhang R.-G."/>
        </authorList>
    </citation>
    <scope>NUCLEOTIDE SEQUENCE [LARGE SCALE GENOMIC DNA]</scope>
    <source>
        <tissue evidence="11">Rhizome</tissue>
    </source>
</reference>
<feature type="transmembrane region" description="Helical" evidence="8">
    <location>
        <begin position="143"/>
        <end position="165"/>
    </location>
</feature>
<feature type="transmembrane region" description="Helical" evidence="8">
    <location>
        <begin position="47"/>
        <end position="65"/>
    </location>
</feature>
<evidence type="ECO:0000256" key="6">
    <source>
        <dbReference type="ARBA" id="ARBA00022989"/>
    </source>
</evidence>
<organism evidence="11 12">
    <name type="scientific">Zingiber officinale</name>
    <name type="common">Ginger</name>
    <name type="synonym">Amomum zingiber</name>
    <dbReference type="NCBI Taxonomy" id="94328"/>
    <lineage>
        <taxon>Eukaryota</taxon>
        <taxon>Viridiplantae</taxon>
        <taxon>Streptophyta</taxon>
        <taxon>Embryophyta</taxon>
        <taxon>Tracheophyta</taxon>
        <taxon>Spermatophyta</taxon>
        <taxon>Magnoliopsida</taxon>
        <taxon>Liliopsida</taxon>
        <taxon>Zingiberales</taxon>
        <taxon>Zingiberaceae</taxon>
        <taxon>Zingiber</taxon>
    </lineage>
</organism>
<evidence type="ECO:0000256" key="4">
    <source>
        <dbReference type="ARBA" id="ARBA00022475"/>
    </source>
</evidence>
<dbReference type="AlphaFoldDB" id="A0A8J5GYU3"/>
<dbReference type="NCBIfam" id="TIGR01569">
    <property type="entry name" value="A_tha_TIGR01569"/>
    <property type="match status" value="1"/>
</dbReference>
<comment type="caution">
    <text evidence="11">The sequence shown here is derived from an EMBL/GenBank/DDBJ whole genome shotgun (WGS) entry which is preliminary data.</text>
</comment>
<evidence type="ECO:0000313" key="12">
    <source>
        <dbReference type="Proteomes" id="UP000734854"/>
    </source>
</evidence>
<evidence type="ECO:0000259" key="10">
    <source>
        <dbReference type="Pfam" id="PF04535"/>
    </source>
</evidence>
<keyword evidence="4 8" id="KW-1003">Cell membrane</keyword>
<evidence type="ECO:0000256" key="5">
    <source>
        <dbReference type="ARBA" id="ARBA00022692"/>
    </source>
</evidence>
<gene>
    <name evidence="11" type="ORF">ZIOFF_027629</name>
</gene>
<dbReference type="InterPro" id="IPR006459">
    <property type="entry name" value="CASP/CASPL"/>
</dbReference>
<feature type="domain" description="Casparian strip membrane protein" evidence="10">
    <location>
        <begin position="3"/>
        <end position="155"/>
    </location>
</feature>
<dbReference type="PANTHER" id="PTHR33573:SF30">
    <property type="entry name" value="CASP-LIKE PROTEIN 2C1-RELATED"/>
    <property type="match status" value="1"/>
</dbReference>
<evidence type="ECO:0000313" key="11">
    <source>
        <dbReference type="EMBL" id="KAG6509629.1"/>
    </source>
</evidence>
<keyword evidence="12" id="KW-1185">Reference proteome</keyword>
<feature type="compositionally biased region" description="Basic residues" evidence="9">
    <location>
        <begin position="234"/>
        <end position="246"/>
    </location>
</feature>
<dbReference type="Proteomes" id="UP000734854">
    <property type="component" value="Unassembled WGS sequence"/>
</dbReference>
<keyword evidence="6 8" id="KW-1133">Transmembrane helix</keyword>
<feature type="transmembrane region" description="Helical" evidence="8">
    <location>
        <begin position="102"/>
        <end position="123"/>
    </location>
</feature>
<dbReference type="InterPro" id="IPR006702">
    <property type="entry name" value="CASP_dom"/>
</dbReference>
<dbReference type="EMBL" id="JACMSC010000008">
    <property type="protein sequence ID" value="KAG6509629.1"/>
    <property type="molecule type" value="Genomic_DNA"/>
</dbReference>
<protein>
    <recommendedName>
        <fullName evidence="8">CASP-like protein</fullName>
    </recommendedName>
</protein>
<proteinExistence type="inferred from homology"/>
<comment type="subcellular location">
    <subcellularLocation>
        <location evidence="1 8">Cell membrane</location>
        <topology evidence="1 8">Multi-pass membrane protein</topology>
    </subcellularLocation>
</comment>
<evidence type="ECO:0000256" key="8">
    <source>
        <dbReference type="RuleBase" id="RU361233"/>
    </source>
</evidence>
<dbReference type="Pfam" id="PF04535">
    <property type="entry name" value="CASP_dom"/>
    <property type="match status" value="1"/>
</dbReference>
<evidence type="ECO:0000256" key="2">
    <source>
        <dbReference type="ARBA" id="ARBA00007651"/>
    </source>
</evidence>
<accession>A0A8J5GYU3</accession>
<keyword evidence="7 8" id="KW-0472">Membrane</keyword>
<feature type="compositionally biased region" description="Basic and acidic residues" evidence="9">
    <location>
        <begin position="215"/>
        <end position="233"/>
    </location>
</feature>
<evidence type="ECO:0000256" key="3">
    <source>
        <dbReference type="ARBA" id="ARBA00011489"/>
    </source>
</evidence>
<feature type="compositionally biased region" description="Low complexity" evidence="9">
    <location>
        <begin position="189"/>
        <end position="198"/>
    </location>
</feature>
<evidence type="ECO:0000256" key="9">
    <source>
        <dbReference type="SAM" id="MobiDB-lite"/>
    </source>
</evidence>
<keyword evidence="5 8" id="KW-0812">Transmembrane</keyword>